<name>A0AAD4CND3_ASPNN</name>
<dbReference type="Proteomes" id="UP001194746">
    <property type="component" value="Unassembled WGS sequence"/>
</dbReference>
<evidence type="ECO:0000256" key="1">
    <source>
        <dbReference type="SAM" id="MobiDB-lite"/>
    </source>
</evidence>
<accession>A0AAD4CND3</accession>
<organism evidence="2 3">
    <name type="scientific">Aspergillus nanangensis</name>
    <dbReference type="NCBI Taxonomy" id="2582783"/>
    <lineage>
        <taxon>Eukaryota</taxon>
        <taxon>Fungi</taxon>
        <taxon>Dikarya</taxon>
        <taxon>Ascomycota</taxon>
        <taxon>Pezizomycotina</taxon>
        <taxon>Eurotiomycetes</taxon>
        <taxon>Eurotiomycetidae</taxon>
        <taxon>Eurotiales</taxon>
        <taxon>Aspergillaceae</taxon>
        <taxon>Aspergillus</taxon>
        <taxon>Aspergillus subgen. Circumdati</taxon>
    </lineage>
</organism>
<comment type="caution">
    <text evidence="2">The sequence shown here is derived from an EMBL/GenBank/DDBJ whole genome shotgun (WGS) entry which is preliminary data.</text>
</comment>
<sequence>MNTPNECDPPPRSSTDSSDASMMSIENSISEIAENSVTEIQRRLSTASDCAHETWEHLRSIVTGSKPGEAASSSGLFVLFKISPIFYLNMQTENQPDEEELERINTLEKDKIAEYLREKHRSNTRTRKTRQ</sequence>
<dbReference type="AlphaFoldDB" id="A0AAD4CND3"/>
<dbReference type="EMBL" id="VCAU01000043">
    <property type="protein sequence ID" value="KAF9888737.1"/>
    <property type="molecule type" value="Genomic_DNA"/>
</dbReference>
<gene>
    <name evidence="2" type="ORF">FE257_008312</name>
</gene>
<feature type="compositionally biased region" description="Low complexity" evidence="1">
    <location>
        <begin position="13"/>
        <end position="25"/>
    </location>
</feature>
<proteinExistence type="predicted"/>
<reference evidence="2" key="2">
    <citation type="submission" date="2020-02" db="EMBL/GenBank/DDBJ databases">
        <authorList>
            <person name="Gilchrist C.L.M."/>
            <person name="Chooi Y.-H."/>
        </authorList>
    </citation>
    <scope>NUCLEOTIDE SEQUENCE</scope>
    <source>
        <strain evidence="2">MST-FP2251</strain>
    </source>
</reference>
<feature type="region of interest" description="Disordered" evidence="1">
    <location>
        <begin position="1"/>
        <end position="25"/>
    </location>
</feature>
<reference evidence="2" key="1">
    <citation type="journal article" date="2019" name="Beilstein J. Org. Chem.">
        <title>Nanangenines: drimane sesquiterpenoids as the dominant metabolite cohort of a novel Australian fungus, Aspergillus nanangensis.</title>
        <authorList>
            <person name="Lacey H.J."/>
            <person name="Gilchrist C.L.M."/>
            <person name="Crombie A."/>
            <person name="Kalaitzis J.A."/>
            <person name="Vuong D."/>
            <person name="Rutledge P.J."/>
            <person name="Turner P."/>
            <person name="Pitt J.I."/>
            <person name="Lacey E."/>
            <person name="Chooi Y.H."/>
            <person name="Piggott A.M."/>
        </authorList>
    </citation>
    <scope>NUCLEOTIDE SEQUENCE</scope>
    <source>
        <strain evidence="2">MST-FP2251</strain>
    </source>
</reference>
<protein>
    <submittedName>
        <fullName evidence="2">Uncharacterized protein</fullName>
    </submittedName>
</protein>
<evidence type="ECO:0000313" key="3">
    <source>
        <dbReference type="Proteomes" id="UP001194746"/>
    </source>
</evidence>
<keyword evidence="3" id="KW-1185">Reference proteome</keyword>
<evidence type="ECO:0000313" key="2">
    <source>
        <dbReference type="EMBL" id="KAF9888737.1"/>
    </source>
</evidence>